<name>A0AAE9YXN4_9GAMM</name>
<organism evidence="1 2">
    <name type="scientific">Thalassomonas viridans</name>
    <dbReference type="NCBI Taxonomy" id="137584"/>
    <lineage>
        <taxon>Bacteria</taxon>
        <taxon>Pseudomonadati</taxon>
        <taxon>Pseudomonadota</taxon>
        <taxon>Gammaproteobacteria</taxon>
        <taxon>Alteromonadales</taxon>
        <taxon>Colwelliaceae</taxon>
        <taxon>Thalassomonas</taxon>
    </lineage>
</organism>
<reference evidence="1 2" key="2">
    <citation type="journal article" date="2022" name="Mar. Drugs">
        <title>Bioassay-Guided Fractionation Leads to the Detection of Cholic Acid Generated by the Rare Thalassomonas sp.</title>
        <authorList>
            <person name="Pheiffer F."/>
            <person name="Schneider Y.K."/>
            <person name="Hansen E.H."/>
            <person name="Andersen J.H."/>
            <person name="Isaksson J."/>
            <person name="Busche T."/>
            <person name="R C."/>
            <person name="Kalinowski J."/>
            <person name="Zyl L.V."/>
            <person name="Trindade M."/>
        </authorList>
    </citation>
    <scope>NUCLEOTIDE SEQUENCE [LARGE SCALE GENOMIC DNA]</scope>
    <source>
        <strain evidence="1 2">XOM25</strain>
    </source>
</reference>
<dbReference type="RefSeq" id="WP_274038308.1">
    <property type="nucleotide sequence ID" value="NZ_CP059733.1"/>
</dbReference>
<accession>A0AAE9YXN4</accession>
<dbReference type="EMBL" id="CP059733">
    <property type="protein sequence ID" value="WDE03131.1"/>
    <property type="molecule type" value="Genomic_DNA"/>
</dbReference>
<proteinExistence type="predicted"/>
<dbReference type="KEGG" id="tvd:SG34_017125"/>
<dbReference type="Proteomes" id="UP000032352">
    <property type="component" value="Chromosome"/>
</dbReference>
<evidence type="ECO:0000313" key="1">
    <source>
        <dbReference type="EMBL" id="WDE03131.1"/>
    </source>
</evidence>
<evidence type="ECO:0000313" key="2">
    <source>
        <dbReference type="Proteomes" id="UP000032352"/>
    </source>
</evidence>
<sequence>MFKMNGMLRWYGCQGAAMFRMNAAVAWMPRSSDVQDECCDGMDAGEQQYSGRMLWQYGYRHSYPKLIKRN</sequence>
<protein>
    <submittedName>
        <fullName evidence="1">Uncharacterized protein</fullName>
    </submittedName>
</protein>
<reference evidence="1 2" key="1">
    <citation type="journal article" date="2015" name="Genome Announc.">
        <title>Draft Genome Sequences of Marine Isolates of Thalassomonas viridans and Thalassomonas actiniarum.</title>
        <authorList>
            <person name="Olonade I."/>
            <person name="van Zyl L.J."/>
            <person name="Trindade M."/>
        </authorList>
    </citation>
    <scope>NUCLEOTIDE SEQUENCE [LARGE SCALE GENOMIC DNA]</scope>
    <source>
        <strain evidence="1 2">XOM25</strain>
    </source>
</reference>
<gene>
    <name evidence="1" type="ORF">SG34_017125</name>
</gene>
<dbReference type="AlphaFoldDB" id="A0AAE9YXN4"/>
<keyword evidence="2" id="KW-1185">Reference proteome</keyword>